<dbReference type="PANTHER" id="PTHR43624">
    <property type="entry name" value="ELECTRON TRANSFER FLAVOPROTEIN-QUINONE OXIDOREDUCTASE YDIS-RELATED"/>
    <property type="match status" value="1"/>
</dbReference>
<dbReference type="KEGG" id="harc:HARCEL1_00185"/>
<evidence type="ECO:0000256" key="2">
    <source>
        <dbReference type="ARBA" id="ARBA00022630"/>
    </source>
</evidence>
<dbReference type="EMBL" id="CP028858">
    <property type="protein sequence ID" value="AWB26248.1"/>
    <property type="molecule type" value="Genomic_DNA"/>
</dbReference>
<dbReference type="Pfam" id="PF12831">
    <property type="entry name" value="FAD_oxidored"/>
    <property type="match status" value="1"/>
</dbReference>
<dbReference type="InterPro" id="IPR049398">
    <property type="entry name" value="ETF-QO/FixC_UQ-bd"/>
</dbReference>
<dbReference type="SUPFAM" id="SSF51905">
    <property type="entry name" value="FAD/NAD(P)-binding domain"/>
    <property type="match status" value="1"/>
</dbReference>
<keyword evidence="3" id="KW-0274">FAD</keyword>
<evidence type="ECO:0000313" key="8">
    <source>
        <dbReference type="Proteomes" id="UP000244727"/>
    </source>
</evidence>
<sequence>MTETPNYDDSFDAIVVGGGLAGSSAAITLAQRGYDPIVIERGDTPGAKNVFGGVMYTPTIRDLVDIDDAPKERYVAQKAYSLLSEEGDETRLTMQPHDWREPPHNDSWMVLRRDFDEWFAQQAVEAGATLITDTTVTDLIVEGGQIVGVETDRPDGDLRAPAVVLAEGANSLVSEAAGLKEPDARDDVAVSVKEVRTYDRETIEERFNLDGEAGAAYHYFGDGACGDTVGGGFLYTNKRTIALGVVYRIADANDDETGPEAVLNRFKSHPAVAPLIEGGRMVEYAAHAVPEGGPDAVPDLVHDGAVIAGDAASLVLNSGLHLEGTNMATESGHLAGRAIADALDQGRTDAAALQPYADALAESYVMENLEEYGWAMEAAADEREFVFDDLPRAVASASAEYFRVDRVPKADHLKAAKQRILHATGGYTGAIRKAWKFRKMFY</sequence>
<feature type="domain" description="FixC-like C-terminal" evidence="6">
    <location>
        <begin position="379"/>
        <end position="440"/>
    </location>
</feature>
<keyword evidence="4" id="KW-0560">Oxidoreductase</keyword>
<dbReference type="Gene3D" id="3.50.50.60">
    <property type="entry name" value="FAD/NAD(P)-binding domain"/>
    <property type="match status" value="1"/>
</dbReference>
<dbReference type="PANTHER" id="PTHR43624:SF2">
    <property type="entry name" value="ELECTRON TRANSFER FLAVOPROTEIN-QUINONE OXIDOREDUCTASE YDIS-RELATED"/>
    <property type="match status" value="1"/>
</dbReference>
<organism evidence="7 8">
    <name type="scientific">Halococcoides cellulosivorans</name>
    <dbReference type="NCBI Taxonomy" id="1679096"/>
    <lineage>
        <taxon>Archaea</taxon>
        <taxon>Methanobacteriati</taxon>
        <taxon>Methanobacteriota</taxon>
        <taxon>Stenosarchaea group</taxon>
        <taxon>Halobacteria</taxon>
        <taxon>Halobacteriales</taxon>
        <taxon>Haloarculaceae</taxon>
        <taxon>Halococcoides</taxon>
    </lineage>
</organism>
<evidence type="ECO:0000313" key="7">
    <source>
        <dbReference type="EMBL" id="AWB26248.1"/>
    </source>
</evidence>
<dbReference type="Pfam" id="PF26311">
    <property type="entry name" value="ETF-QO_FixC_C"/>
    <property type="match status" value="1"/>
</dbReference>
<evidence type="ECO:0000256" key="3">
    <source>
        <dbReference type="ARBA" id="ARBA00022827"/>
    </source>
</evidence>
<comment type="cofactor">
    <cofactor evidence="1">
        <name>FAD</name>
        <dbReference type="ChEBI" id="CHEBI:57692"/>
    </cofactor>
</comment>
<protein>
    <submittedName>
        <fullName evidence="7">FAD-dependent oxidoreductase</fullName>
    </submittedName>
</protein>
<dbReference type="InterPro" id="IPR036188">
    <property type="entry name" value="FAD/NAD-bd_sf"/>
</dbReference>
<gene>
    <name evidence="7" type="ORF">HARCEL1_00185</name>
</gene>
<dbReference type="InterPro" id="IPR059103">
    <property type="entry name" value="FixC-like_C"/>
</dbReference>
<name>A0A2R4WXI6_9EURY</name>
<dbReference type="AlphaFoldDB" id="A0A2R4WXI6"/>
<evidence type="ECO:0000256" key="4">
    <source>
        <dbReference type="ARBA" id="ARBA00023002"/>
    </source>
</evidence>
<keyword evidence="2" id="KW-0285">Flavoprotein</keyword>
<dbReference type="RefSeq" id="WP_108380617.1">
    <property type="nucleotide sequence ID" value="NZ_CP028858.1"/>
</dbReference>
<proteinExistence type="predicted"/>
<dbReference type="SUPFAM" id="SSF54373">
    <property type="entry name" value="FAD-linked reductases, C-terminal domain"/>
    <property type="match status" value="1"/>
</dbReference>
<keyword evidence="8" id="KW-1185">Reference proteome</keyword>
<accession>A0A2R4WXI6</accession>
<dbReference type="PRINTS" id="PR00420">
    <property type="entry name" value="RNGMNOXGNASE"/>
</dbReference>
<dbReference type="Proteomes" id="UP000244727">
    <property type="component" value="Chromosome"/>
</dbReference>
<reference evidence="7 8" key="1">
    <citation type="submission" date="2018-04" db="EMBL/GenBank/DDBJ databases">
        <title>Halococcoides cellulosivorans gen. nov., sp. nov., an extremely halophilic cellulose-utilizing haloarchaeon from hypersaline lakes.</title>
        <authorList>
            <person name="Sorokin D.Y."/>
            <person name="Toshchakov S.V."/>
            <person name="Samarov N.I."/>
            <person name="Korzhenkov A."/>
            <person name="Kublanov I.V."/>
        </authorList>
    </citation>
    <scope>NUCLEOTIDE SEQUENCE [LARGE SCALE GENOMIC DNA]</scope>
    <source>
        <strain evidence="7 8">HArcel1</strain>
    </source>
</reference>
<dbReference type="GO" id="GO:0016491">
    <property type="term" value="F:oxidoreductase activity"/>
    <property type="evidence" value="ECO:0007669"/>
    <property type="project" value="UniProtKB-KW"/>
</dbReference>
<evidence type="ECO:0000256" key="1">
    <source>
        <dbReference type="ARBA" id="ARBA00001974"/>
    </source>
</evidence>
<evidence type="ECO:0000259" key="5">
    <source>
        <dbReference type="Pfam" id="PF21162"/>
    </source>
</evidence>
<dbReference type="GeneID" id="36510878"/>
<dbReference type="InterPro" id="IPR039651">
    <property type="entry name" value="FixC-like"/>
</dbReference>
<dbReference type="Pfam" id="PF21162">
    <property type="entry name" value="ETFQO_UQ-bd"/>
    <property type="match status" value="1"/>
</dbReference>
<feature type="domain" description="ETF-QO/FixC ubiquinone-binding" evidence="5">
    <location>
        <begin position="212"/>
        <end position="289"/>
    </location>
</feature>
<evidence type="ECO:0000259" key="6">
    <source>
        <dbReference type="Pfam" id="PF26311"/>
    </source>
</evidence>